<gene>
    <name evidence="8" type="ORF">TUBRATIS_006560</name>
</gene>
<dbReference type="AlphaFoldDB" id="A0A437ANN4"/>
<dbReference type="InterPro" id="IPR013057">
    <property type="entry name" value="AA_transpt_TM"/>
</dbReference>
<keyword evidence="3 6" id="KW-0812">Transmembrane</keyword>
<feature type="transmembrane region" description="Helical" evidence="6">
    <location>
        <begin position="246"/>
        <end position="268"/>
    </location>
</feature>
<feature type="transmembrane region" description="Helical" evidence="6">
    <location>
        <begin position="298"/>
        <end position="324"/>
    </location>
</feature>
<comment type="subcellular location">
    <subcellularLocation>
        <location evidence="1">Membrane</location>
        <topology evidence="1">Multi-pass membrane protein</topology>
    </subcellularLocation>
</comment>
<dbReference type="PANTHER" id="PTHR22950">
    <property type="entry name" value="AMINO ACID TRANSPORTER"/>
    <property type="match status" value="1"/>
</dbReference>
<keyword evidence="9" id="KW-1185">Reference proteome</keyword>
<evidence type="ECO:0000259" key="7">
    <source>
        <dbReference type="Pfam" id="PF01490"/>
    </source>
</evidence>
<evidence type="ECO:0000256" key="2">
    <source>
        <dbReference type="ARBA" id="ARBA00008066"/>
    </source>
</evidence>
<evidence type="ECO:0000256" key="5">
    <source>
        <dbReference type="ARBA" id="ARBA00023136"/>
    </source>
</evidence>
<dbReference type="GO" id="GO:0015179">
    <property type="term" value="F:L-amino acid transmembrane transporter activity"/>
    <property type="evidence" value="ECO:0007669"/>
    <property type="project" value="TreeGrafter"/>
</dbReference>
<feature type="domain" description="Amino acid transporter transmembrane" evidence="7">
    <location>
        <begin position="13"/>
        <end position="423"/>
    </location>
</feature>
<comment type="similarity">
    <text evidence="2">Belongs to the amino acid/polyamine transporter 2 family.</text>
</comment>
<feature type="transmembrane region" description="Helical" evidence="6">
    <location>
        <begin position="367"/>
        <end position="388"/>
    </location>
</feature>
<feature type="transmembrane region" description="Helical" evidence="6">
    <location>
        <begin position="37"/>
        <end position="62"/>
    </location>
</feature>
<feature type="transmembrane region" description="Helical" evidence="6">
    <location>
        <begin position="400"/>
        <end position="420"/>
    </location>
</feature>
<dbReference type="Proteomes" id="UP000282876">
    <property type="component" value="Unassembled WGS sequence"/>
</dbReference>
<feature type="transmembrane region" description="Helical" evidence="6">
    <location>
        <begin position="210"/>
        <end position="234"/>
    </location>
</feature>
<reference evidence="8 9" key="1">
    <citation type="submission" date="2018-10" db="EMBL/GenBank/DDBJ databases">
        <title>Draft genome sequence of the microsporidian Tubulinosema ratisbonensis.</title>
        <authorList>
            <person name="Polonais V."/>
            <person name="Peyretaillade E."/>
            <person name="Niehus S."/>
            <person name="Wawrzyniak I."/>
            <person name="Franchet A."/>
            <person name="Gaspin C."/>
            <person name="Reichstadt M."/>
            <person name="Belser C."/>
            <person name="Labadie K."/>
            <person name="Delbac F."/>
            <person name="Ferrandon D."/>
        </authorList>
    </citation>
    <scope>NUCLEOTIDE SEQUENCE [LARGE SCALE GENOMIC DNA]</scope>
    <source>
        <strain evidence="8 9">Franzen</strain>
    </source>
</reference>
<evidence type="ECO:0000256" key="4">
    <source>
        <dbReference type="ARBA" id="ARBA00022989"/>
    </source>
</evidence>
<dbReference type="GO" id="GO:0016020">
    <property type="term" value="C:membrane"/>
    <property type="evidence" value="ECO:0007669"/>
    <property type="project" value="UniProtKB-SubCell"/>
</dbReference>
<name>A0A437ANN4_9MICR</name>
<evidence type="ECO:0000256" key="6">
    <source>
        <dbReference type="SAM" id="Phobius"/>
    </source>
</evidence>
<evidence type="ECO:0000313" key="8">
    <source>
        <dbReference type="EMBL" id="RVD92825.1"/>
    </source>
</evidence>
<evidence type="ECO:0000256" key="3">
    <source>
        <dbReference type="ARBA" id="ARBA00022692"/>
    </source>
</evidence>
<dbReference type="Pfam" id="PF01490">
    <property type="entry name" value="Aa_trans"/>
    <property type="match status" value="1"/>
</dbReference>
<dbReference type="VEuPathDB" id="MicrosporidiaDB:TUBRATIS_006560"/>
<evidence type="ECO:0000256" key="1">
    <source>
        <dbReference type="ARBA" id="ARBA00004141"/>
    </source>
</evidence>
<dbReference type="Gene3D" id="1.20.1740.10">
    <property type="entry name" value="Amino acid/polyamine transporter I"/>
    <property type="match status" value="1"/>
</dbReference>
<comment type="caution">
    <text evidence="8">The sequence shown here is derived from an EMBL/GenBank/DDBJ whole genome shotgun (WGS) entry which is preliminary data.</text>
</comment>
<protein>
    <submittedName>
        <fullName evidence="8">Amino acid permease</fullName>
    </submittedName>
</protein>
<accession>A0A437ANN4</accession>
<keyword evidence="4 6" id="KW-1133">Transmembrane helix</keyword>
<keyword evidence="5 6" id="KW-0472">Membrane</keyword>
<dbReference type="STRING" id="291195.A0A437ANN4"/>
<dbReference type="OrthoDB" id="438545at2759"/>
<sequence length="453" mass="50193">MGASETVQKLNNFDAIRALVSCMFGVGVLTVPRTFELAGVLGGLLCLGLSCLVTLSTCYFLCESTRREKSKARTDEGKPKEITYASLVKNLNKKFAPKILNIITVLICYLTTLAYFLFLVNFVSILIRQFPFQDLKNHILFDYVLRAILSLIFTIILGSVTVFIDSIQRLSKLGYATLIGVFGSLFLVLGFSFFIKNPFNSFSLLGEAQLFAAIPSFIFATCCQTLVVVIYLNLKIPTKNNVISVLSSSVLIAFLAYGFIGVCGYYVIGRLGAMDFLSIMIDKQSLFMKSLSPLYQSIVFYSTLPVVLLFIIGLCGSFASQNFVGRNSLLELIRGNENATLKDRFKIAVIQFLIYSLIAIFNIPANLIVSLVGATAMPFVCIIFPSILYARRFLQKKRTLLILPSLLCLFGILVFFYSTIQTIKLAVLGDGFSSLNNTSFNSTELFLNSTLNN</sequence>
<feature type="transmembrane region" description="Helical" evidence="6">
    <location>
        <begin position="175"/>
        <end position="195"/>
    </location>
</feature>
<feature type="transmembrane region" description="Helical" evidence="6">
    <location>
        <begin position="12"/>
        <end position="31"/>
    </location>
</feature>
<proteinExistence type="inferred from homology"/>
<organism evidence="8 9">
    <name type="scientific">Tubulinosema ratisbonensis</name>
    <dbReference type="NCBI Taxonomy" id="291195"/>
    <lineage>
        <taxon>Eukaryota</taxon>
        <taxon>Fungi</taxon>
        <taxon>Fungi incertae sedis</taxon>
        <taxon>Microsporidia</taxon>
        <taxon>Tubulinosematoidea</taxon>
        <taxon>Tubulinosematidae</taxon>
        <taxon>Tubulinosema</taxon>
    </lineage>
</organism>
<feature type="transmembrane region" description="Helical" evidence="6">
    <location>
        <begin position="143"/>
        <end position="163"/>
    </location>
</feature>
<evidence type="ECO:0000313" key="9">
    <source>
        <dbReference type="Proteomes" id="UP000282876"/>
    </source>
</evidence>
<feature type="transmembrane region" description="Helical" evidence="6">
    <location>
        <begin position="99"/>
        <end position="123"/>
    </location>
</feature>
<dbReference type="EMBL" id="RCSS01000136">
    <property type="protein sequence ID" value="RVD92825.1"/>
    <property type="molecule type" value="Genomic_DNA"/>
</dbReference>
<feature type="transmembrane region" description="Helical" evidence="6">
    <location>
        <begin position="345"/>
        <end position="361"/>
    </location>
</feature>